<dbReference type="EMBL" id="LYPA01000054">
    <property type="protein sequence ID" value="OBR65772.1"/>
    <property type="molecule type" value="Genomic_DNA"/>
</dbReference>
<feature type="domain" description="Glycosyltransferase 2-like" evidence="1">
    <location>
        <begin position="5"/>
        <end position="145"/>
    </location>
</feature>
<dbReference type="GO" id="GO:0016740">
    <property type="term" value="F:transferase activity"/>
    <property type="evidence" value="ECO:0007669"/>
    <property type="project" value="UniProtKB-KW"/>
</dbReference>
<dbReference type="Gene3D" id="3.90.550.10">
    <property type="entry name" value="Spore Coat Polysaccharide Biosynthesis Protein SpsA, Chain A"/>
    <property type="match status" value="1"/>
</dbReference>
<name>A0A1A5YJI5_9BACL</name>
<dbReference type="SUPFAM" id="SSF53448">
    <property type="entry name" value="Nucleotide-diphospho-sugar transferases"/>
    <property type="match status" value="1"/>
</dbReference>
<comment type="caution">
    <text evidence="2">The sequence shown here is derived from an EMBL/GenBank/DDBJ whole genome shotgun (WGS) entry which is preliminary data.</text>
</comment>
<dbReference type="AlphaFoldDB" id="A0A1A5YJI5"/>
<dbReference type="InterPro" id="IPR011990">
    <property type="entry name" value="TPR-like_helical_dom_sf"/>
</dbReference>
<dbReference type="STRING" id="1844972.A7K91_14290"/>
<accession>A0A1A5YJI5</accession>
<dbReference type="Pfam" id="PF00535">
    <property type="entry name" value="Glycos_transf_2"/>
    <property type="match status" value="1"/>
</dbReference>
<dbReference type="PANTHER" id="PTHR43630">
    <property type="entry name" value="POLY-BETA-1,6-N-ACETYL-D-GLUCOSAMINE SYNTHASE"/>
    <property type="match status" value="1"/>
</dbReference>
<dbReference type="InterPro" id="IPR001173">
    <property type="entry name" value="Glyco_trans_2-like"/>
</dbReference>
<dbReference type="PANTHER" id="PTHR43630:SF2">
    <property type="entry name" value="GLYCOSYLTRANSFERASE"/>
    <property type="match status" value="1"/>
</dbReference>
<keyword evidence="2" id="KW-0808">Transferase</keyword>
<dbReference type="SUPFAM" id="SSF48452">
    <property type="entry name" value="TPR-like"/>
    <property type="match status" value="1"/>
</dbReference>
<protein>
    <submittedName>
        <fullName evidence="2">Glycosyl transferase</fullName>
    </submittedName>
</protein>
<evidence type="ECO:0000313" key="3">
    <source>
        <dbReference type="Proteomes" id="UP000092024"/>
    </source>
</evidence>
<evidence type="ECO:0000259" key="1">
    <source>
        <dbReference type="Pfam" id="PF00535"/>
    </source>
</evidence>
<dbReference type="InterPro" id="IPR029044">
    <property type="entry name" value="Nucleotide-diphossugar_trans"/>
</dbReference>
<reference evidence="2 3" key="1">
    <citation type="submission" date="2016-05" db="EMBL/GenBank/DDBJ databases">
        <title>Paenibacillus oryzae. sp. nov., isolated from the rice root.</title>
        <authorList>
            <person name="Zhang J."/>
            <person name="Zhang X."/>
        </authorList>
    </citation>
    <scope>NUCLEOTIDE SEQUENCE [LARGE SCALE GENOMIC DNA]</scope>
    <source>
        <strain evidence="2 3">1DrF-4</strain>
    </source>
</reference>
<gene>
    <name evidence="2" type="ORF">A7K91_14290</name>
</gene>
<evidence type="ECO:0000313" key="2">
    <source>
        <dbReference type="EMBL" id="OBR65772.1"/>
    </source>
</evidence>
<keyword evidence="3" id="KW-1185">Reference proteome</keyword>
<dbReference type="Proteomes" id="UP000092024">
    <property type="component" value="Unassembled WGS sequence"/>
</dbReference>
<dbReference type="Gene3D" id="1.25.40.10">
    <property type="entry name" value="Tetratricopeptide repeat domain"/>
    <property type="match status" value="2"/>
</dbReference>
<proteinExistence type="predicted"/>
<dbReference type="CDD" id="cd02511">
    <property type="entry name" value="Beta4Glucosyltransferase"/>
    <property type="match status" value="1"/>
</dbReference>
<sequence length="365" mass="42757">MITISLCMIVRNEEEELEKCLSSVKDIADEIVIVDTGSTDRTKEIAAQFTDRILDFKGNDDFSAARNYAFRQATQQYILWLDADDYISDKDRQLFLELKKTLDFEADSITMHYNRAFDEKGNVTSSVRQNRLVRRDRNFQWIGNVHEYLAVWGTIRHSEVSINNSKNKTFTDRNLQMYLKREQAGEVFTARDLYHFANELLDHARYEDAIQNYRKFLEGKQGSVEDNIQACMRLGECYGRLGDKKKRVEALCMTLLFDKPRAGFCCALGGYFLEEKQYENAIYWFTEAIKSGKDENHRGAANQMDYTWNPHLQLCVCYDRMGLFEKANEHNEKALSYHPTHPSMLFNKQYFKTKLGERIEYKPVP</sequence>
<organism evidence="2 3">
    <name type="scientific">Paenibacillus oryzae</name>
    <dbReference type="NCBI Taxonomy" id="1844972"/>
    <lineage>
        <taxon>Bacteria</taxon>
        <taxon>Bacillati</taxon>
        <taxon>Bacillota</taxon>
        <taxon>Bacilli</taxon>
        <taxon>Bacillales</taxon>
        <taxon>Paenibacillaceae</taxon>
        <taxon>Paenibacillus</taxon>
    </lineage>
</organism>